<dbReference type="GO" id="GO:0005975">
    <property type="term" value="P:carbohydrate metabolic process"/>
    <property type="evidence" value="ECO:0007669"/>
    <property type="project" value="InterPro"/>
</dbReference>
<evidence type="ECO:0000256" key="10">
    <source>
        <dbReference type="SAM" id="Phobius"/>
    </source>
</evidence>
<feature type="transmembrane region" description="Helical" evidence="10">
    <location>
        <begin position="262"/>
        <end position="282"/>
    </location>
</feature>
<dbReference type="SUPFAM" id="SSF53738">
    <property type="entry name" value="Phosphoglucomutase, first 3 domains"/>
    <property type="match status" value="1"/>
</dbReference>
<evidence type="ECO:0000256" key="7">
    <source>
        <dbReference type="ARBA" id="ARBA00022723"/>
    </source>
</evidence>
<dbReference type="EMBL" id="DRNF01000041">
    <property type="protein sequence ID" value="HHJ80119.1"/>
    <property type="molecule type" value="Genomic_DNA"/>
</dbReference>
<dbReference type="PANTHER" id="PTHR43771">
    <property type="entry name" value="PHOSPHOMANNOMUTASE"/>
    <property type="match status" value="1"/>
</dbReference>
<dbReference type="AlphaFoldDB" id="A0A832J5I3"/>
<keyword evidence="6" id="KW-0597">Phosphoprotein</keyword>
<dbReference type="PANTHER" id="PTHR43771:SF2">
    <property type="entry name" value="PHOSPHOMANNOMUTASE_PHOSPHOGLUCOMUTASE"/>
    <property type="match status" value="1"/>
</dbReference>
<evidence type="ECO:0000259" key="11">
    <source>
        <dbReference type="Pfam" id="PF02878"/>
    </source>
</evidence>
<protein>
    <recommendedName>
        <fullName evidence="5">phosphomannomutase</fullName>
        <ecNumber evidence="5">5.4.2.8</ecNumber>
    </recommendedName>
</protein>
<comment type="pathway">
    <text evidence="3">Nucleotide-sugar biosynthesis; GDP-alpha-D-mannose biosynthesis; alpha-D-mannose 1-phosphate from D-fructose 6-phosphate: step 2/2.</text>
</comment>
<comment type="caution">
    <text evidence="12">The sequence shown here is derived from an EMBL/GenBank/DDBJ whole genome shotgun (WGS) entry which is preliminary data.</text>
</comment>
<evidence type="ECO:0000256" key="9">
    <source>
        <dbReference type="ARBA" id="ARBA00023235"/>
    </source>
</evidence>
<dbReference type="Pfam" id="PF02878">
    <property type="entry name" value="PGM_PMM_I"/>
    <property type="match status" value="1"/>
</dbReference>
<feature type="domain" description="Alpha-D-phosphohexomutase alpha/beta/alpha" evidence="11">
    <location>
        <begin position="417"/>
        <end position="512"/>
    </location>
</feature>
<gene>
    <name evidence="12" type="ORF">ENJ65_00635</name>
</gene>
<evidence type="ECO:0000256" key="8">
    <source>
        <dbReference type="ARBA" id="ARBA00022842"/>
    </source>
</evidence>
<evidence type="ECO:0000256" key="3">
    <source>
        <dbReference type="ARBA" id="ARBA00004699"/>
    </source>
</evidence>
<accession>A0A832J5I3</accession>
<name>A0A832J5I3_9GAMM</name>
<organism evidence="12">
    <name type="scientific">Candidatus Tenderia electrophaga</name>
    <dbReference type="NCBI Taxonomy" id="1748243"/>
    <lineage>
        <taxon>Bacteria</taxon>
        <taxon>Pseudomonadati</taxon>
        <taxon>Pseudomonadota</taxon>
        <taxon>Gammaproteobacteria</taxon>
        <taxon>Candidatus Tenderiales</taxon>
        <taxon>Candidatus Tenderiaceae</taxon>
        <taxon>Candidatus Tenderia</taxon>
    </lineage>
</organism>
<comment type="similarity">
    <text evidence="4">Belongs to the phosphohexose mutase family.</text>
</comment>
<proteinExistence type="inferred from homology"/>
<dbReference type="InterPro" id="IPR016055">
    <property type="entry name" value="A-D-PHexomutase_a/b/a-I/II/III"/>
</dbReference>
<comment type="catalytic activity">
    <reaction evidence="1">
        <text>alpha-D-mannose 1-phosphate = D-mannose 6-phosphate</text>
        <dbReference type="Rhea" id="RHEA:11140"/>
        <dbReference type="ChEBI" id="CHEBI:58409"/>
        <dbReference type="ChEBI" id="CHEBI:58735"/>
        <dbReference type="EC" id="5.4.2.8"/>
    </reaction>
</comment>
<comment type="cofactor">
    <cofactor evidence="2">
        <name>Mg(2+)</name>
        <dbReference type="ChEBI" id="CHEBI:18420"/>
    </cofactor>
</comment>
<dbReference type="GO" id="GO:0004615">
    <property type="term" value="F:phosphomannomutase activity"/>
    <property type="evidence" value="ECO:0007669"/>
    <property type="project" value="UniProtKB-EC"/>
</dbReference>
<keyword evidence="8" id="KW-0460">Magnesium</keyword>
<evidence type="ECO:0000256" key="2">
    <source>
        <dbReference type="ARBA" id="ARBA00001946"/>
    </source>
</evidence>
<evidence type="ECO:0000256" key="6">
    <source>
        <dbReference type="ARBA" id="ARBA00022553"/>
    </source>
</evidence>
<dbReference type="EC" id="5.4.2.8" evidence="5"/>
<keyword evidence="7" id="KW-0479">Metal-binding</keyword>
<reference evidence="12" key="1">
    <citation type="journal article" date="2020" name="mSystems">
        <title>Genome- and Community-Level Interaction Insights into Carbon Utilization and Element Cycling Functions of Hydrothermarchaeota in Hydrothermal Sediment.</title>
        <authorList>
            <person name="Zhou Z."/>
            <person name="Liu Y."/>
            <person name="Xu W."/>
            <person name="Pan J."/>
            <person name="Luo Z.H."/>
            <person name="Li M."/>
        </authorList>
    </citation>
    <scope>NUCLEOTIDE SEQUENCE [LARGE SCALE GENOMIC DNA]</scope>
    <source>
        <strain evidence="12">HyVt-505</strain>
    </source>
</reference>
<dbReference type="GO" id="GO:0046872">
    <property type="term" value="F:metal ion binding"/>
    <property type="evidence" value="ECO:0007669"/>
    <property type="project" value="UniProtKB-KW"/>
</dbReference>
<dbReference type="InterPro" id="IPR005844">
    <property type="entry name" value="A-D-PHexomutase_a/b/a-I"/>
</dbReference>
<feature type="non-terminal residue" evidence="12">
    <location>
        <position position="512"/>
    </location>
</feature>
<dbReference type="Gene3D" id="3.40.120.10">
    <property type="entry name" value="Alpha-D-Glucose-1,6-Bisphosphate, subunit A, domain 3"/>
    <property type="match status" value="1"/>
</dbReference>
<feature type="transmembrane region" description="Helical" evidence="10">
    <location>
        <begin position="24"/>
        <end position="47"/>
    </location>
</feature>
<keyword evidence="10" id="KW-1133">Transmembrane helix</keyword>
<evidence type="ECO:0000256" key="5">
    <source>
        <dbReference type="ARBA" id="ARBA00012730"/>
    </source>
</evidence>
<evidence type="ECO:0000313" key="12">
    <source>
        <dbReference type="EMBL" id="HHJ80119.1"/>
    </source>
</evidence>
<keyword evidence="10" id="KW-0812">Transmembrane</keyword>
<keyword evidence="10" id="KW-0472">Membrane</keyword>
<sequence>MFKKKQAAPEVGPGMQKQASLPSIAAKAMLAGGVALFVLALVGYYFLTVLQQENITQHAESEKTRLGFEVDALLKRYVERVNLLAADPNLSELVNYPDSRKVREKDLAAMIGASQVMMFAKGEEKLLAGDYPLLSFSELDLIYETEKGHQARLEYHKIQGGARHLDIVRPFKTGQTLIGYVLVRFDTAILDAAINELVINDARLEISQVLSNGAVEPFIGRGDEAIKTVAQEYSRDFSDAQWRLSYWEQPKTWLIMEQDWRLLFWLGFVLIAIVLALMMWVFSRLVERAVVASANVLYGYVRDRLAGQWMGKDYKAGLDELQPTLNNLQTLAWSALPQADVAASEPEKKRSAAEESEAGRKEFESSYVNILYQNEVAIEIEESTPVDEVKLDSERAAVIEPVVVDTELEAGEVPQSIFRAYDIRGVVGRTLTAEIAYQIGRAFATEAWQRGEQAIVVGRDGRLSSQEMADALIKGLCESGRDVIDLGQVPTPVVYFATHYLNARSAVMVTGS</sequence>
<evidence type="ECO:0000256" key="1">
    <source>
        <dbReference type="ARBA" id="ARBA00000586"/>
    </source>
</evidence>
<evidence type="ECO:0000256" key="4">
    <source>
        <dbReference type="ARBA" id="ARBA00010231"/>
    </source>
</evidence>
<dbReference type="Proteomes" id="UP000885832">
    <property type="component" value="Unassembled WGS sequence"/>
</dbReference>
<keyword evidence="9" id="KW-0413">Isomerase</keyword>